<feature type="coiled-coil region" evidence="1">
    <location>
        <begin position="164"/>
        <end position="198"/>
    </location>
</feature>
<name>A0A4R8WY29_9MICO</name>
<dbReference type="InterPro" id="IPR006935">
    <property type="entry name" value="Helicase/UvrB_N"/>
</dbReference>
<dbReference type="InterPro" id="IPR013670">
    <property type="entry name" value="EcoEI_R_C_dom"/>
</dbReference>
<dbReference type="Pfam" id="PF04851">
    <property type="entry name" value="ResIII"/>
    <property type="match status" value="1"/>
</dbReference>
<dbReference type="CDD" id="cd18799">
    <property type="entry name" value="SF2_C_EcoAI-like"/>
    <property type="match status" value="1"/>
</dbReference>
<dbReference type="OrthoDB" id="9776021at2"/>
<evidence type="ECO:0000259" key="2">
    <source>
        <dbReference type="PROSITE" id="PS51192"/>
    </source>
</evidence>
<evidence type="ECO:0000256" key="1">
    <source>
        <dbReference type="SAM" id="Coils"/>
    </source>
</evidence>
<dbReference type="GO" id="GO:0005524">
    <property type="term" value="F:ATP binding"/>
    <property type="evidence" value="ECO:0007669"/>
    <property type="project" value="InterPro"/>
</dbReference>
<dbReference type="Pfam" id="PF08463">
    <property type="entry name" value="EcoEI_R_C"/>
    <property type="match status" value="1"/>
</dbReference>
<accession>A0A4R8WY29</accession>
<dbReference type="Gene3D" id="3.90.1570.30">
    <property type="match status" value="1"/>
</dbReference>
<dbReference type="CDD" id="cd18032">
    <property type="entry name" value="DEXHc_RE_I_III_res"/>
    <property type="match status" value="1"/>
</dbReference>
<keyword evidence="4" id="KW-1185">Reference proteome</keyword>
<dbReference type="InterPro" id="IPR001650">
    <property type="entry name" value="Helicase_C-like"/>
</dbReference>
<sequence>MGNFDFVTAAWPEISDEARRSEHYAYGEPRSSVFYARRTIELVVHWLYRADDSLTLPYNRDLSSLLFEPTFKALVGPGIHAKMNVIRMRGNDAVHQAGALKHTQSLPVVRELFHVLIWLATHYASAPELRPAPGVLFDSASIPRPQPGAAARTREQLQKLADANAGKDAQLAKANQDNDDLTAELAVLREAMAAAKTVNAVIVDTYDYREDETRHLFIDLLLGEAGWPLTDTRDREFPVTGMPRAAGAKRDDPGKGFVDYVLWGEDGLPLGLVEAKRTTRDPRVGQEQARLYADALERQFGQRPIIFYSNGYEHHIWDDTQYPPRPVAGFYTQDQLALLVQRRTAKHPLVSTGSTPGTSINADIAGRHYQVQAVTKIAESFESGHERKALLVMATGSGKTRTVIALTDVLIRANWAKRVLFLADRIALVNQATGQFKKHLPDAAPVNLLTDRDSDGRVFVSTYGTIMGLIDQGGAGSEGGLRRFGPGYFDLIIIDEAHRSVYQKYGEIFSYFDSLLVGLTATPKDEVDHNTYSLFNLEDGVPTDSYELGQAIADGYLVPPVARPIALGFMARGIRYADLTADERDQWDLLDWDEGLVPDEIDAAAVNKWLFNADTVDKVLEVLMTEGRRVAGGDRLGKTIVFAKNNEHAKFIEARFNINYPEYAGQFARVLTYKTEFVQNLIGEFSKTDSAPHIAISVDMLDTGIDVPDVANLVFFKPVYSKTKYWQMIGRGTRLRPDLYGPGADKEDFMIFDVCDNIAFFNVDMPGTVSGQPEPLRQRSFKARLNLLRAIDALGSADASQRTLRGSVAASLHGAVAGMNHGNFLVRRHLRHVERFAEAGAWTTPTGEDLDAAAENLSGLPSSKDALDTDETAKRFDLLALRAQLGVVSVEPDDVNAFIWAKTRLQAIVEVLGEQRNIPIIKQNLELIQAVASDEWWEGVTLGLLELMRLRLRSLVRLIDTTKQAMVYTDFQDTLGELEPAEIRIATPGVDRERFREKLLAFLREHQDQVVLHKLRMGRQLTSLDLVELERILTETGGFSAAEIAFGTAEANGLGLFIRSVAGMDRGAASDALDAFVGHATFTANQLAFVKLIIDQLTQRGAVATGLLYEAPFTDFAPHGPDELFTDAQITNLIDVLRHVAATAAAS</sequence>
<dbReference type="PROSITE" id="PS51192">
    <property type="entry name" value="HELICASE_ATP_BIND_1"/>
    <property type="match status" value="1"/>
</dbReference>
<dbReference type="PANTHER" id="PTHR47396">
    <property type="entry name" value="TYPE I RESTRICTION ENZYME ECOKI R PROTEIN"/>
    <property type="match status" value="1"/>
</dbReference>
<dbReference type="EMBL" id="SOFP01000031">
    <property type="protein sequence ID" value="TFC17450.1"/>
    <property type="molecule type" value="Genomic_DNA"/>
</dbReference>
<proteinExistence type="predicted"/>
<dbReference type="InterPro" id="IPR050742">
    <property type="entry name" value="Helicase_Restrict-Modif_Enz"/>
</dbReference>
<dbReference type="GO" id="GO:0005829">
    <property type="term" value="C:cytosol"/>
    <property type="evidence" value="ECO:0007669"/>
    <property type="project" value="TreeGrafter"/>
</dbReference>
<keyword evidence="1" id="KW-0175">Coiled coil</keyword>
<evidence type="ECO:0000313" key="3">
    <source>
        <dbReference type="EMBL" id="TFC17450.1"/>
    </source>
</evidence>
<comment type="caution">
    <text evidence="3">The sequence shown here is derived from an EMBL/GenBank/DDBJ whole genome shotgun (WGS) entry which is preliminary data.</text>
</comment>
<protein>
    <submittedName>
        <fullName evidence="3">DUF4145 domain-containing protein</fullName>
    </submittedName>
</protein>
<dbReference type="SUPFAM" id="SSF52540">
    <property type="entry name" value="P-loop containing nucleoside triphosphate hydrolases"/>
    <property type="match status" value="2"/>
</dbReference>
<feature type="domain" description="Helicase ATP-binding" evidence="2">
    <location>
        <begin position="380"/>
        <end position="541"/>
    </location>
</feature>
<dbReference type="RefSeq" id="WP_134566178.1">
    <property type="nucleotide sequence ID" value="NZ_SOFP01000031.1"/>
</dbReference>
<dbReference type="InterPro" id="IPR014001">
    <property type="entry name" value="Helicase_ATP-bd"/>
</dbReference>
<dbReference type="InterPro" id="IPR027417">
    <property type="entry name" value="P-loop_NTPase"/>
</dbReference>
<dbReference type="Proteomes" id="UP000298412">
    <property type="component" value="Unassembled WGS sequence"/>
</dbReference>
<dbReference type="AlphaFoldDB" id="A0A4R8WY29"/>
<dbReference type="GO" id="GO:0016787">
    <property type="term" value="F:hydrolase activity"/>
    <property type="evidence" value="ECO:0007669"/>
    <property type="project" value="InterPro"/>
</dbReference>
<dbReference type="SMART" id="SM00487">
    <property type="entry name" value="DEXDc"/>
    <property type="match status" value="1"/>
</dbReference>
<evidence type="ECO:0000313" key="4">
    <source>
        <dbReference type="Proteomes" id="UP000298412"/>
    </source>
</evidence>
<dbReference type="Gene3D" id="3.40.50.300">
    <property type="entry name" value="P-loop containing nucleotide triphosphate hydrolases"/>
    <property type="match status" value="2"/>
</dbReference>
<organism evidence="3 4">
    <name type="scientific">Cryobacterium algoritolerans</name>
    <dbReference type="NCBI Taxonomy" id="1259184"/>
    <lineage>
        <taxon>Bacteria</taxon>
        <taxon>Bacillati</taxon>
        <taxon>Actinomycetota</taxon>
        <taxon>Actinomycetes</taxon>
        <taxon>Micrococcales</taxon>
        <taxon>Microbacteriaceae</taxon>
        <taxon>Cryobacterium</taxon>
    </lineage>
</organism>
<reference evidence="3 4" key="1">
    <citation type="submission" date="2019-03" db="EMBL/GenBank/DDBJ databases">
        <title>Genomics of glacier-inhabiting Cryobacterium strains.</title>
        <authorList>
            <person name="Liu Q."/>
            <person name="Xin Y.-H."/>
        </authorList>
    </citation>
    <scope>NUCLEOTIDE SEQUENCE [LARGE SCALE GENOMIC DNA]</scope>
    <source>
        <strain evidence="3 4">MDT1-3</strain>
    </source>
</reference>
<dbReference type="GO" id="GO:0003677">
    <property type="term" value="F:DNA binding"/>
    <property type="evidence" value="ECO:0007669"/>
    <property type="project" value="InterPro"/>
</dbReference>
<gene>
    <name evidence="3" type="ORF">E3O19_06090</name>
</gene>
<dbReference type="PANTHER" id="PTHR47396:SF1">
    <property type="entry name" value="ATP-DEPENDENT HELICASE IRC3-RELATED"/>
    <property type="match status" value="1"/>
</dbReference>
<dbReference type="GO" id="GO:0006304">
    <property type="term" value="P:DNA modification"/>
    <property type="evidence" value="ECO:0007669"/>
    <property type="project" value="InterPro"/>
</dbReference>
<dbReference type="Pfam" id="PF00271">
    <property type="entry name" value="Helicase_C"/>
    <property type="match status" value="1"/>
</dbReference>